<protein>
    <recommendedName>
        <fullName evidence="5">Lipoprotein</fullName>
    </recommendedName>
</protein>
<organism evidence="3 4">
    <name type="scientific">Niallia oryzisoli</name>
    <dbReference type="NCBI Taxonomy" id="1737571"/>
    <lineage>
        <taxon>Bacteria</taxon>
        <taxon>Bacillati</taxon>
        <taxon>Bacillota</taxon>
        <taxon>Bacilli</taxon>
        <taxon>Bacillales</taxon>
        <taxon>Bacillaceae</taxon>
        <taxon>Niallia</taxon>
    </lineage>
</organism>
<evidence type="ECO:0000256" key="2">
    <source>
        <dbReference type="SAM" id="SignalP"/>
    </source>
</evidence>
<gene>
    <name evidence="3" type="ORF">R4Z09_14800</name>
</gene>
<evidence type="ECO:0000313" key="3">
    <source>
        <dbReference type="EMBL" id="WVX84148.1"/>
    </source>
</evidence>
<sequence>MTVINKLNKLILAGTVLSAMLIAGCNNNDQDPPPEDNNNMIVNDDMNNNNGNNDQNNNLNSENLPGVDEDDNMFKDDENDKDPDPEDSI</sequence>
<feature type="compositionally biased region" description="Acidic residues" evidence="1">
    <location>
        <begin position="79"/>
        <end position="89"/>
    </location>
</feature>
<name>A0ABZ2CKR3_9BACI</name>
<dbReference type="PROSITE" id="PS51257">
    <property type="entry name" value="PROKAR_LIPOPROTEIN"/>
    <property type="match status" value="1"/>
</dbReference>
<accession>A0ABZ2CKR3</accession>
<dbReference type="RefSeq" id="WP_338453020.1">
    <property type="nucleotide sequence ID" value="NZ_CP137640.1"/>
</dbReference>
<evidence type="ECO:0000313" key="4">
    <source>
        <dbReference type="Proteomes" id="UP001357223"/>
    </source>
</evidence>
<dbReference type="Proteomes" id="UP001357223">
    <property type="component" value="Chromosome"/>
</dbReference>
<reference evidence="3 4" key="1">
    <citation type="submission" date="2023-10" db="EMBL/GenBank/DDBJ databases">
        <title>Niallia locisalis sp.nov. isolated from a salt pond sample.</title>
        <authorList>
            <person name="Li X.-J."/>
            <person name="Dong L."/>
        </authorList>
    </citation>
    <scope>NUCLEOTIDE SEQUENCE [LARGE SCALE GENOMIC DNA]</scope>
    <source>
        <strain evidence="3 4">DSM 29761</strain>
    </source>
</reference>
<feature type="compositionally biased region" description="Low complexity" evidence="1">
    <location>
        <begin position="26"/>
        <end position="63"/>
    </location>
</feature>
<feature type="region of interest" description="Disordered" evidence="1">
    <location>
        <begin position="26"/>
        <end position="89"/>
    </location>
</feature>
<feature type="chain" id="PRO_5047117645" description="Lipoprotein" evidence="2">
    <location>
        <begin position="26"/>
        <end position="89"/>
    </location>
</feature>
<keyword evidence="4" id="KW-1185">Reference proteome</keyword>
<dbReference type="EMBL" id="CP137640">
    <property type="protein sequence ID" value="WVX84148.1"/>
    <property type="molecule type" value="Genomic_DNA"/>
</dbReference>
<evidence type="ECO:0000256" key="1">
    <source>
        <dbReference type="SAM" id="MobiDB-lite"/>
    </source>
</evidence>
<keyword evidence="2" id="KW-0732">Signal</keyword>
<evidence type="ECO:0008006" key="5">
    <source>
        <dbReference type="Google" id="ProtNLM"/>
    </source>
</evidence>
<feature type="signal peptide" evidence="2">
    <location>
        <begin position="1"/>
        <end position="25"/>
    </location>
</feature>
<proteinExistence type="predicted"/>